<reference evidence="1 2" key="1">
    <citation type="journal article" date="2020" name="Mol. Biol. Evol.">
        <title>Distinct Expression and Methylation Patterns for Genes with Different Fates following a Single Whole-Genome Duplication in Flowering Plants.</title>
        <authorList>
            <person name="Shi T."/>
            <person name="Rahmani R.S."/>
            <person name="Gugger P.F."/>
            <person name="Wang M."/>
            <person name="Li H."/>
            <person name="Zhang Y."/>
            <person name="Li Z."/>
            <person name="Wang Q."/>
            <person name="Van de Peer Y."/>
            <person name="Marchal K."/>
            <person name="Chen J."/>
        </authorList>
    </citation>
    <scope>NUCLEOTIDE SEQUENCE [LARGE SCALE GENOMIC DNA]</scope>
    <source>
        <tissue evidence="1">Leaf</tissue>
    </source>
</reference>
<accession>A0A823A238</accession>
<organism evidence="1 2">
    <name type="scientific">Nelumbo nucifera</name>
    <name type="common">Sacred lotus</name>
    <dbReference type="NCBI Taxonomy" id="4432"/>
    <lineage>
        <taxon>Eukaryota</taxon>
        <taxon>Viridiplantae</taxon>
        <taxon>Streptophyta</taxon>
        <taxon>Embryophyta</taxon>
        <taxon>Tracheophyta</taxon>
        <taxon>Spermatophyta</taxon>
        <taxon>Magnoliopsida</taxon>
        <taxon>Proteales</taxon>
        <taxon>Nelumbonaceae</taxon>
        <taxon>Nelumbo</taxon>
    </lineage>
</organism>
<evidence type="ECO:0000313" key="2">
    <source>
        <dbReference type="Proteomes" id="UP000607653"/>
    </source>
</evidence>
<name>A0A823A238_NELNU</name>
<comment type="caution">
    <text evidence="1">The sequence shown here is derived from an EMBL/GenBank/DDBJ whole genome shotgun (WGS) entry which is preliminary data.</text>
</comment>
<dbReference type="EMBL" id="DUZY01000008">
    <property type="protein sequence ID" value="DAD48188.1"/>
    <property type="molecule type" value="Genomic_DNA"/>
</dbReference>
<keyword evidence="2" id="KW-1185">Reference proteome</keyword>
<sequence>MKSYLPLETNRESFVGIRILFFFVCTKPKQVFIYIQWIQDSFMLPIFPFLKQMRSGCIVD</sequence>
<gene>
    <name evidence="1" type="ORF">HUJ06_018125</name>
</gene>
<dbReference type="Proteomes" id="UP000607653">
    <property type="component" value="Unassembled WGS sequence"/>
</dbReference>
<protein>
    <submittedName>
        <fullName evidence="1">Uncharacterized protein</fullName>
    </submittedName>
</protein>
<dbReference type="AlphaFoldDB" id="A0A823A238"/>
<evidence type="ECO:0000313" key="1">
    <source>
        <dbReference type="EMBL" id="DAD48188.1"/>
    </source>
</evidence>
<proteinExistence type="predicted"/>